<accession>A0A1T5CKA6</accession>
<dbReference type="NCBIfam" id="TIGR00247">
    <property type="entry name" value="endolytic transglycosylase MltG"/>
    <property type="match status" value="1"/>
</dbReference>
<evidence type="ECO:0000256" key="3">
    <source>
        <dbReference type="ARBA" id="ARBA00022989"/>
    </source>
</evidence>
<keyword evidence="6 7" id="KW-0961">Cell wall biogenesis/degradation</keyword>
<evidence type="ECO:0000256" key="6">
    <source>
        <dbReference type="ARBA" id="ARBA00023316"/>
    </source>
</evidence>
<dbReference type="Gene3D" id="3.30.160.60">
    <property type="entry name" value="Classic Zinc Finger"/>
    <property type="match status" value="1"/>
</dbReference>
<dbReference type="PANTHER" id="PTHR30518:SF2">
    <property type="entry name" value="ENDOLYTIC MUREIN TRANSGLYCOSYLASE"/>
    <property type="match status" value="1"/>
</dbReference>
<comment type="catalytic activity">
    <reaction evidence="7">
        <text>a peptidoglycan chain = a peptidoglycan chain with N-acetyl-1,6-anhydromuramyl-[peptide] at the reducing end + a peptidoglycan chain with N-acetylglucosamine at the non-reducing end.</text>
        <dbReference type="EC" id="4.2.2.29"/>
    </reaction>
</comment>
<dbReference type="InterPro" id="IPR003770">
    <property type="entry name" value="MLTG-like"/>
</dbReference>
<feature type="site" description="Important for catalytic activity" evidence="7">
    <location>
        <position position="224"/>
    </location>
</feature>
<dbReference type="Proteomes" id="UP000243406">
    <property type="component" value="Unassembled WGS sequence"/>
</dbReference>
<evidence type="ECO:0000313" key="8">
    <source>
        <dbReference type="EMBL" id="SKB59879.1"/>
    </source>
</evidence>
<protein>
    <recommendedName>
        <fullName evidence="7">Endolytic murein transglycosylase</fullName>
        <ecNumber evidence="7">4.2.2.29</ecNumber>
    </recommendedName>
    <alternativeName>
        <fullName evidence="7">Peptidoglycan lytic transglycosylase</fullName>
    </alternativeName>
    <alternativeName>
        <fullName evidence="7">Peptidoglycan polymerization terminase</fullName>
    </alternativeName>
</protein>
<dbReference type="AlphaFoldDB" id="A0A1T5CKA6"/>
<keyword evidence="3 7" id="KW-1133">Transmembrane helix</keyword>
<dbReference type="EC" id="4.2.2.29" evidence="7"/>
<proteinExistence type="inferred from homology"/>
<dbReference type="GO" id="GO:0005886">
    <property type="term" value="C:plasma membrane"/>
    <property type="evidence" value="ECO:0007669"/>
    <property type="project" value="UniProtKB-SubCell"/>
</dbReference>
<evidence type="ECO:0000256" key="7">
    <source>
        <dbReference type="HAMAP-Rule" id="MF_02065"/>
    </source>
</evidence>
<keyword evidence="1 7" id="KW-1003">Cell membrane</keyword>
<keyword evidence="5 7" id="KW-0456">Lyase</keyword>
<dbReference type="GO" id="GO:0009252">
    <property type="term" value="P:peptidoglycan biosynthetic process"/>
    <property type="evidence" value="ECO:0007669"/>
    <property type="project" value="UniProtKB-UniRule"/>
</dbReference>
<comment type="subcellular location">
    <subcellularLocation>
        <location evidence="7">Cell membrane</location>
        <topology evidence="7">Single-pass membrane protein</topology>
    </subcellularLocation>
</comment>
<keyword evidence="4 7" id="KW-0472">Membrane</keyword>
<keyword evidence="2 7" id="KW-0812">Transmembrane</keyword>
<dbReference type="HAMAP" id="MF_02065">
    <property type="entry name" value="MltG"/>
    <property type="match status" value="1"/>
</dbReference>
<evidence type="ECO:0000256" key="4">
    <source>
        <dbReference type="ARBA" id="ARBA00023136"/>
    </source>
</evidence>
<dbReference type="EMBL" id="FUYN01000005">
    <property type="protein sequence ID" value="SKB59879.1"/>
    <property type="molecule type" value="Genomic_DNA"/>
</dbReference>
<comment type="function">
    <text evidence="7">Functions as a peptidoglycan terminase that cleaves nascent peptidoglycan strands endolytically to terminate their elongation.</text>
</comment>
<evidence type="ECO:0000256" key="2">
    <source>
        <dbReference type="ARBA" id="ARBA00022692"/>
    </source>
</evidence>
<dbReference type="CDD" id="cd08010">
    <property type="entry name" value="MltG_like"/>
    <property type="match status" value="1"/>
</dbReference>
<feature type="transmembrane region" description="Helical" evidence="7">
    <location>
        <begin position="7"/>
        <end position="26"/>
    </location>
</feature>
<reference evidence="9" key="1">
    <citation type="submission" date="2017-02" db="EMBL/GenBank/DDBJ databases">
        <authorList>
            <person name="Varghese N."/>
            <person name="Submissions S."/>
        </authorList>
    </citation>
    <scope>NUCLEOTIDE SEQUENCE [LARGE SCALE GENOMIC DNA]</scope>
    <source>
        <strain evidence="9">ATCC 35199</strain>
    </source>
</reference>
<dbReference type="Gene3D" id="3.30.1490.480">
    <property type="entry name" value="Endolytic murein transglycosylase"/>
    <property type="match status" value="2"/>
</dbReference>
<sequence>MKSIIKFLFLGLILIFIIIGGIFIGYKSLISPVSNDTSLIEVDISDGSSLKSAARLLEEKNLIKNETAFLIYAKINSLENIRSGSYSLNKSQNVEEILQILNKGSKPIGIKITIPEGYEIRNIAEKLESAGITDFDSFISDTSNVDLYKSQYPYLNLPEVKSLEGFLFPDTYYISKEATNEQIIKMFLDRFSEVYEEQQLESKIQESGLNINEFITLASIVEREAVKKEERPIIAGIFYNRLSIQMPLQSCATVQYILKERKPVLSIADTKIDSPYNTYLIKGLPPAPIASPGLDAILATSNPQQTKFLYFVAKGDGGHEFSETYEQHLQAKKKYLGE</sequence>
<evidence type="ECO:0000313" key="9">
    <source>
        <dbReference type="Proteomes" id="UP000243406"/>
    </source>
</evidence>
<dbReference type="OrthoDB" id="9814591at2"/>
<gene>
    <name evidence="7" type="primary">mltG</name>
    <name evidence="8" type="ORF">SAMN02745120_2232</name>
</gene>
<name>A0A1T5CKA6_9FIRM</name>
<dbReference type="GO" id="GO:0008932">
    <property type="term" value="F:lytic endotransglycosylase activity"/>
    <property type="evidence" value="ECO:0007669"/>
    <property type="project" value="UniProtKB-UniRule"/>
</dbReference>
<dbReference type="PANTHER" id="PTHR30518">
    <property type="entry name" value="ENDOLYTIC MUREIN TRANSGLYCOSYLASE"/>
    <property type="match status" value="1"/>
</dbReference>
<dbReference type="Pfam" id="PF02618">
    <property type="entry name" value="YceG"/>
    <property type="match status" value="1"/>
</dbReference>
<dbReference type="GO" id="GO:0071555">
    <property type="term" value="P:cell wall organization"/>
    <property type="evidence" value="ECO:0007669"/>
    <property type="project" value="UniProtKB-KW"/>
</dbReference>
<evidence type="ECO:0000256" key="1">
    <source>
        <dbReference type="ARBA" id="ARBA00022475"/>
    </source>
</evidence>
<comment type="similarity">
    <text evidence="7">Belongs to the transglycosylase MltG family.</text>
</comment>
<dbReference type="RefSeq" id="WP_079590036.1">
    <property type="nucleotide sequence ID" value="NZ_CP154629.1"/>
</dbReference>
<evidence type="ECO:0000256" key="5">
    <source>
        <dbReference type="ARBA" id="ARBA00023239"/>
    </source>
</evidence>
<keyword evidence="9" id="KW-1185">Reference proteome</keyword>
<organism evidence="8 9">
    <name type="scientific">Acetoanaerobium noterae</name>
    <dbReference type="NCBI Taxonomy" id="745369"/>
    <lineage>
        <taxon>Bacteria</taxon>
        <taxon>Bacillati</taxon>
        <taxon>Bacillota</taxon>
        <taxon>Clostridia</taxon>
        <taxon>Peptostreptococcales</taxon>
        <taxon>Filifactoraceae</taxon>
        <taxon>Acetoanaerobium</taxon>
    </lineage>
</organism>